<reference evidence="3 4" key="1">
    <citation type="submission" date="2017-07" db="EMBL/GenBank/DDBJ databases">
        <title>An improved, manually edited Actinidia chinensis var. chinensis (kiwifruit) genome highlights the challenges associated with draft genomes and gene prediction in plants.</title>
        <authorList>
            <person name="Pilkington S."/>
            <person name="Crowhurst R."/>
            <person name="Hilario E."/>
            <person name="Nardozza S."/>
            <person name="Fraser L."/>
            <person name="Peng Y."/>
            <person name="Gunaseelan K."/>
            <person name="Simpson R."/>
            <person name="Tahir J."/>
            <person name="Deroles S."/>
            <person name="Templeton K."/>
            <person name="Luo Z."/>
            <person name="Davy M."/>
            <person name="Cheng C."/>
            <person name="Mcneilage M."/>
            <person name="Scaglione D."/>
            <person name="Liu Y."/>
            <person name="Zhang Q."/>
            <person name="Datson P."/>
            <person name="De Silva N."/>
            <person name="Gardiner S."/>
            <person name="Bassett H."/>
            <person name="Chagne D."/>
            <person name="Mccallum J."/>
            <person name="Dzierzon H."/>
            <person name="Deng C."/>
            <person name="Wang Y.-Y."/>
            <person name="Barron N."/>
            <person name="Manako K."/>
            <person name="Bowen J."/>
            <person name="Foster T."/>
            <person name="Erridge Z."/>
            <person name="Tiffin H."/>
            <person name="Waite C."/>
            <person name="Davies K."/>
            <person name="Grierson E."/>
            <person name="Laing W."/>
            <person name="Kirk R."/>
            <person name="Chen X."/>
            <person name="Wood M."/>
            <person name="Montefiori M."/>
            <person name="Brummell D."/>
            <person name="Schwinn K."/>
            <person name="Catanach A."/>
            <person name="Fullerton C."/>
            <person name="Li D."/>
            <person name="Meiyalaghan S."/>
            <person name="Nieuwenhuizen N."/>
            <person name="Read N."/>
            <person name="Prakash R."/>
            <person name="Hunter D."/>
            <person name="Zhang H."/>
            <person name="Mckenzie M."/>
            <person name="Knabel M."/>
            <person name="Harris A."/>
            <person name="Allan A."/>
            <person name="Chen A."/>
            <person name="Janssen B."/>
            <person name="Plunkett B."/>
            <person name="Dwamena C."/>
            <person name="Voogd C."/>
            <person name="Leif D."/>
            <person name="Lafferty D."/>
            <person name="Souleyre E."/>
            <person name="Varkonyi-Gasic E."/>
            <person name="Gambi F."/>
            <person name="Hanley J."/>
            <person name="Yao J.-L."/>
            <person name="Cheung J."/>
            <person name="David K."/>
            <person name="Warren B."/>
            <person name="Marsh K."/>
            <person name="Snowden K."/>
            <person name="Lin-Wang K."/>
            <person name="Brian L."/>
            <person name="Martinez-Sanchez M."/>
            <person name="Wang M."/>
            <person name="Ileperuma N."/>
            <person name="Macnee N."/>
            <person name="Campin R."/>
            <person name="Mcatee P."/>
            <person name="Drummond R."/>
            <person name="Espley R."/>
            <person name="Ireland H."/>
            <person name="Wu R."/>
            <person name="Atkinson R."/>
            <person name="Karunairetnam S."/>
            <person name="Bulley S."/>
            <person name="Chunkath S."/>
            <person name="Hanley Z."/>
            <person name="Storey R."/>
            <person name="Thrimawithana A."/>
            <person name="Thomson S."/>
            <person name="David C."/>
            <person name="Testolin R."/>
        </authorList>
    </citation>
    <scope>NUCLEOTIDE SEQUENCE [LARGE SCALE GENOMIC DNA]</scope>
    <source>
        <strain evidence="4">cv. Red5</strain>
        <tissue evidence="3">Young leaf</tissue>
    </source>
</reference>
<dbReference type="GO" id="GO:0030295">
    <property type="term" value="F:protein kinase activator activity"/>
    <property type="evidence" value="ECO:0007669"/>
    <property type="project" value="TreeGrafter"/>
</dbReference>
<comment type="caution">
    <text evidence="3">The sequence shown here is derived from an EMBL/GenBank/DDBJ whole genome shotgun (WGS) entry which is preliminary data.</text>
</comment>
<evidence type="ECO:0000256" key="1">
    <source>
        <dbReference type="SAM" id="MobiDB-lite"/>
    </source>
</evidence>
<dbReference type="InParanoid" id="A0A2R6RSY2"/>
<dbReference type="OMA" id="SHEDMHR"/>
<name>A0A2R6RSY2_ACTCC</name>
<dbReference type="EMBL" id="NKQK01000003">
    <property type="protein sequence ID" value="PSS33146.1"/>
    <property type="molecule type" value="Genomic_DNA"/>
</dbReference>
<feature type="compositionally biased region" description="Polar residues" evidence="1">
    <location>
        <begin position="292"/>
        <end position="316"/>
    </location>
</feature>
<reference evidence="4" key="2">
    <citation type="journal article" date="2018" name="BMC Genomics">
        <title>A manually annotated Actinidia chinensis var. chinensis (kiwifruit) genome highlights the challenges associated with draft genomes and gene prediction in plants.</title>
        <authorList>
            <person name="Pilkington S.M."/>
            <person name="Crowhurst R."/>
            <person name="Hilario E."/>
            <person name="Nardozza S."/>
            <person name="Fraser L."/>
            <person name="Peng Y."/>
            <person name="Gunaseelan K."/>
            <person name="Simpson R."/>
            <person name="Tahir J."/>
            <person name="Deroles S.C."/>
            <person name="Templeton K."/>
            <person name="Luo Z."/>
            <person name="Davy M."/>
            <person name="Cheng C."/>
            <person name="McNeilage M."/>
            <person name="Scaglione D."/>
            <person name="Liu Y."/>
            <person name="Zhang Q."/>
            <person name="Datson P."/>
            <person name="De Silva N."/>
            <person name="Gardiner S.E."/>
            <person name="Bassett H."/>
            <person name="Chagne D."/>
            <person name="McCallum J."/>
            <person name="Dzierzon H."/>
            <person name="Deng C."/>
            <person name="Wang Y.Y."/>
            <person name="Barron L."/>
            <person name="Manako K."/>
            <person name="Bowen J."/>
            <person name="Foster T.M."/>
            <person name="Erridge Z.A."/>
            <person name="Tiffin H."/>
            <person name="Waite C.N."/>
            <person name="Davies K.M."/>
            <person name="Grierson E.P."/>
            <person name="Laing W.A."/>
            <person name="Kirk R."/>
            <person name="Chen X."/>
            <person name="Wood M."/>
            <person name="Montefiori M."/>
            <person name="Brummell D.A."/>
            <person name="Schwinn K.E."/>
            <person name="Catanach A."/>
            <person name="Fullerton C."/>
            <person name="Li D."/>
            <person name="Meiyalaghan S."/>
            <person name="Nieuwenhuizen N."/>
            <person name="Read N."/>
            <person name="Prakash R."/>
            <person name="Hunter D."/>
            <person name="Zhang H."/>
            <person name="McKenzie M."/>
            <person name="Knabel M."/>
            <person name="Harris A."/>
            <person name="Allan A.C."/>
            <person name="Gleave A."/>
            <person name="Chen A."/>
            <person name="Janssen B.J."/>
            <person name="Plunkett B."/>
            <person name="Ampomah-Dwamena C."/>
            <person name="Voogd C."/>
            <person name="Leif D."/>
            <person name="Lafferty D."/>
            <person name="Souleyre E.J.F."/>
            <person name="Varkonyi-Gasic E."/>
            <person name="Gambi F."/>
            <person name="Hanley J."/>
            <person name="Yao J.L."/>
            <person name="Cheung J."/>
            <person name="David K.M."/>
            <person name="Warren B."/>
            <person name="Marsh K."/>
            <person name="Snowden K.C."/>
            <person name="Lin-Wang K."/>
            <person name="Brian L."/>
            <person name="Martinez-Sanchez M."/>
            <person name="Wang M."/>
            <person name="Ileperuma N."/>
            <person name="Macnee N."/>
            <person name="Campin R."/>
            <person name="McAtee P."/>
            <person name="Drummond R.S.M."/>
            <person name="Espley R.V."/>
            <person name="Ireland H.S."/>
            <person name="Wu R."/>
            <person name="Atkinson R.G."/>
            <person name="Karunairetnam S."/>
            <person name="Bulley S."/>
            <person name="Chunkath S."/>
            <person name="Hanley Z."/>
            <person name="Storey R."/>
            <person name="Thrimawithana A.H."/>
            <person name="Thomson S."/>
            <person name="David C."/>
            <person name="Testolin R."/>
            <person name="Huang H."/>
            <person name="Hellens R.P."/>
            <person name="Schaffer R.J."/>
        </authorList>
    </citation>
    <scope>NUCLEOTIDE SEQUENCE [LARGE SCALE GENOMIC DNA]</scope>
    <source>
        <strain evidence="4">cv. Red5</strain>
    </source>
</reference>
<dbReference type="Pfam" id="PF12214">
    <property type="entry name" value="TPX2_importin"/>
    <property type="match status" value="1"/>
</dbReference>
<gene>
    <name evidence="3" type="ORF">CEY00_Acc03532</name>
</gene>
<evidence type="ECO:0000313" key="4">
    <source>
        <dbReference type="Proteomes" id="UP000241394"/>
    </source>
</evidence>
<feature type="domain" description="TPX2 central" evidence="2">
    <location>
        <begin position="234"/>
        <end position="342"/>
    </location>
</feature>
<feature type="region of interest" description="Disordered" evidence="1">
    <location>
        <begin position="382"/>
        <end position="411"/>
    </location>
</feature>
<dbReference type="PANTHER" id="PTHR14326:SF15">
    <property type="entry name" value="OS06G0130200 PROTEIN"/>
    <property type="match status" value="1"/>
</dbReference>
<organism evidence="3 4">
    <name type="scientific">Actinidia chinensis var. chinensis</name>
    <name type="common">Chinese soft-hair kiwi</name>
    <dbReference type="NCBI Taxonomy" id="1590841"/>
    <lineage>
        <taxon>Eukaryota</taxon>
        <taxon>Viridiplantae</taxon>
        <taxon>Streptophyta</taxon>
        <taxon>Embryophyta</taxon>
        <taxon>Tracheophyta</taxon>
        <taxon>Spermatophyta</taxon>
        <taxon>Magnoliopsida</taxon>
        <taxon>eudicotyledons</taxon>
        <taxon>Gunneridae</taxon>
        <taxon>Pentapetalae</taxon>
        <taxon>asterids</taxon>
        <taxon>Ericales</taxon>
        <taxon>Actinidiaceae</taxon>
        <taxon>Actinidia</taxon>
    </lineage>
</organism>
<accession>A0A2R6RSY2</accession>
<evidence type="ECO:0000313" key="3">
    <source>
        <dbReference type="EMBL" id="PSS33146.1"/>
    </source>
</evidence>
<dbReference type="GO" id="GO:0008017">
    <property type="term" value="F:microtubule binding"/>
    <property type="evidence" value="ECO:0007669"/>
    <property type="project" value="TreeGrafter"/>
</dbReference>
<proteinExistence type="predicted"/>
<sequence>MNGDMDEEMEEFVADFFEFSEVASDYEFDAARFFDFTRQESSSEAEEAERWFQSAQSYPPSPFIIKLKWREDIMMKNANASLKSNDDGSMVSSSNNLDYNMDAEVMVFDDNIKGPKSHNNTDQDILQVKPKSLEKPCFIRNSTLMKPTASHLAKLNEGRKVSIRCLGRSQKPLRKIDERRSTNPLGIDGDATKRQKLENGYLRKVAHLKHQSLLLHKLPNVRRVDSNTVNSRSKVTIPREPHLETAHRAQRHRSRINSESSEHAKPKVPTFKARPLYRKVSHLKTLERAMQHSSENGLNMQNSESISKNETQNTERLSGEDVHKQKKCETVRRVKVSPFCKKECKLPNDNVLSYIPPVELFNKLAINSELKHNLRSLTKRLHHAKGSKENVPSSFKQELRRHGSKQNQCGS</sequence>
<dbReference type="InterPro" id="IPR027330">
    <property type="entry name" value="TPX2_central_dom"/>
</dbReference>
<dbReference type="Gramene" id="PSS33146">
    <property type="protein sequence ID" value="PSS33146"/>
    <property type="gene ID" value="CEY00_Acc03532"/>
</dbReference>
<dbReference type="STRING" id="1590841.A0A2R6RSY2"/>
<dbReference type="InterPro" id="IPR009675">
    <property type="entry name" value="TPX2_fam"/>
</dbReference>
<keyword evidence="4" id="KW-1185">Reference proteome</keyword>
<dbReference type="Proteomes" id="UP000241394">
    <property type="component" value="Chromosome LG3"/>
</dbReference>
<dbReference type="PANTHER" id="PTHR14326">
    <property type="entry name" value="TARGETING PROTEIN FOR XKLP2"/>
    <property type="match status" value="1"/>
</dbReference>
<dbReference type="GO" id="GO:0090307">
    <property type="term" value="P:mitotic spindle assembly"/>
    <property type="evidence" value="ECO:0007669"/>
    <property type="project" value="TreeGrafter"/>
</dbReference>
<evidence type="ECO:0000259" key="2">
    <source>
        <dbReference type="Pfam" id="PF12214"/>
    </source>
</evidence>
<feature type="region of interest" description="Disordered" evidence="1">
    <location>
        <begin position="292"/>
        <end position="320"/>
    </location>
</feature>
<feature type="region of interest" description="Disordered" evidence="1">
    <location>
        <begin position="239"/>
        <end position="267"/>
    </location>
</feature>
<dbReference type="AlphaFoldDB" id="A0A2R6RSY2"/>
<dbReference type="GO" id="GO:0060236">
    <property type="term" value="P:regulation of mitotic spindle organization"/>
    <property type="evidence" value="ECO:0007669"/>
    <property type="project" value="InterPro"/>
</dbReference>
<protein>
    <recommendedName>
        <fullName evidence="2">TPX2 central domain-containing protein</fullName>
    </recommendedName>
</protein>
<dbReference type="OrthoDB" id="1684416at2759"/>
<dbReference type="GO" id="GO:0005819">
    <property type="term" value="C:spindle"/>
    <property type="evidence" value="ECO:0007669"/>
    <property type="project" value="InterPro"/>
</dbReference>
<dbReference type="GO" id="GO:0005880">
    <property type="term" value="C:nuclear microtubule"/>
    <property type="evidence" value="ECO:0007669"/>
    <property type="project" value="TreeGrafter"/>
</dbReference>